<feature type="signal peptide" evidence="4">
    <location>
        <begin position="1"/>
        <end position="20"/>
    </location>
</feature>
<feature type="chain" id="PRO_5046576214" description="Alkyl transferase" evidence="4">
    <location>
        <begin position="21"/>
        <end position="276"/>
    </location>
</feature>
<evidence type="ECO:0000256" key="1">
    <source>
        <dbReference type="ARBA" id="ARBA00005432"/>
    </source>
</evidence>
<reference evidence="5 6" key="1">
    <citation type="submission" date="2024-03" db="EMBL/GenBank/DDBJ databases">
        <title>Genome-scale model development and genomic sequencing of the oleaginous clade Lipomyces.</title>
        <authorList>
            <consortium name="Lawrence Berkeley National Laboratory"/>
            <person name="Czajka J.J."/>
            <person name="Han Y."/>
            <person name="Kim J."/>
            <person name="Mondo S.J."/>
            <person name="Hofstad B.A."/>
            <person name="Robles A."/>
            <person name="Haridas S."/>
            <person name="Riley R."/>
            <person name="LaButti K."/>
            <person name="Pangilinan J."/>
            <person name="Andreopoulos W."/>
            <person name="Lipzen A."/>
            <person name="Yan J."/>
            <person name="Wang M."/>
            <person name="Ng V."/>
            <person name="Grigoriev I.V."/>
            <person name="Spatafora J.W."/>
            <person name="Magnuson J.K."/>
            <person name="Baker S.E."/>
            <person name="Pomraning K.R."/>
        </authorList>
    </citation>
    <scope>NUCLEOTIDE SEQUENCE [LARGE SCALE GENOMIC DNA]</scope>
    <source>
        <strain evidence="5 6">Phaff 52-87</strain>
    </source>
</reference>
<dbReference type="EMBL" id="JBBJBU010000001">
    <property type="protein sequence ID" value="KAK7208319.1"/>
    <property type="molecule type" value="Genomic_DNA"/>
</dbReference>
<dbReference type="Gene3D" id="3.40.1180.10">
    <property type="entry name" value="Decaprenyl diphosphate synthase-like"/>
    <property type="match status" value="1"/>
</dbReference>
<evidence type="ECO:0000313" key="5">
    <source>
        <dbReference type="EMBL" id="KAK7208319.1"/>
    </source>
</evidence>
<dbReference type="EC" id="2.5.1.-" evidence="3"/>
<evidence type="ECO:0000256" key="4">
    <source>
        <dbReference type="SAM" id="SignalP"/>
    </source>
</evidence>
<dbReference type="SUPFAM" id="SSF64005">
    <property type="entry name" value="Undecaprenyl diphosphate synthase"/>
    <property type="match status" value="1"/>
</dbReference>
<dbReference type="Proteomes" id="UP001498771">
    <property type="component" value="Unassembled WGS sequence"/>
</dbReference>
<evidence type="ECO:0000313" key="6">
    <source>
        <dbReference type="Proteomes" id="UP001498771"/>
    </source>
</evidence>
<protein>
    <recommendedName>
        <fullName evidence="3">Alkyl transferase</fullName>
        <ecNumber evidence="3">2.5.1.-</ecNumber>
    </recommendedName>
</protein>
<dbReference type="HAMAP" id="MF_01139">
    <property type="entry name" value="ISPT"/>
    <property type="match status" value="1"/>
</dbReference>
<dbReference type="GeneID" id="90035770"/>
<sequence>MSIGSWIRTFPLIQYLLVWAQDIFVSILRTGPVPQHVAFVMDGNRRFARRCKLEVREGHSAGFESLAHILEMCYQVGIKTVTVYAFSIENFKRPPVEVDALMEIARTKLLQIIHHGDLADRFGISIRVLGQRSMIPSDVLAAIDKATEMTKHNTTAILNICFPYTSRDDIATAMRDIVQQSEKHELDPATIDEYMLEQHMFTKDCPPLDILVRTSGVERLSDFMLWQSHQDCVVEFVDVLWPEFEPWRFGSLLLKWSRNKAVEYRKQEMEQDQKIL</sequence>
<dbReference type="InterPro" id="IPR018520">
    <property type="entry name" value="UPP_synth-like_CS"/>
</dbReference>
<dbReference type="PANTHER" id="PTHR10291:SF43">
    <property type="entry name" value="DEHYDRODOLICHYL DIPHOSPHATE SYNTHASE COMPLEX SUBUNIT DHDDS"/>
    <property type="match status" value="1"/>
</dbReference>
<accession>A0ABR1FEN1</accession>
<comment type="similarity">
    <text evidence="1 3">Belongs to the UPP synthase family.</text>
</comment>
<evidence type="ECO:0000256" key="3">
    <source>
        <dbReference type="RuleBase" id="RU363018"/>
    </source>
</evidence>
<keyword evidence="6" id="KW-1185">Reference proteome</keyword>
<dbReference type="RefSeq" id="XP_064771352.1">
    <property type="nucleotide sequence ID" value="XM_064910258.1"/>
</dbReference>
<dbReference type="CDD" id="cd00475">
    <property type="entry name" value="Cis_IPPS"/>
    <property type="match status" value="1"/>
</dbReference>
<dbReference type="NCBIfam" id="TIGR00055">
    <property type="entry name" value="uppS"/>
    <property type="match status" value="1"/>
</dbReference>
<proteinExistence type="inferred from homology"/>
<dbReference type="InterPro" id="IPR036424">
    <property type="entry name" value="UPP_synth-like_sf"/>
</dbReference>
<keyword evidence="4" id="KW-0732">Signal</keyword>
<organism evidence="5 6">
    <name type="scientific">Myxozyma melibiosi</name>
    <dbReference type="NCBI Taxonomy" id="54550"/>
    <lineage>
        <taxon>Eukaryota</taxon>
        <taxon>Fungi</taxon>
        <taxon>Dikarya</taxon>
        <taxon>Ascomycota</taxon>
        <taxon>Saccharomycotina</taxon>
        <taxon>Lipomycetes</taxon>
        <taxon>Lipomycetales</taxon>
        <taxon>Lipomycetaceae</taxon>
        <taxon>Myxozyma</taxon>
    </lineage>
</organism>
<name>A0ABR1FEN1_9ASCO</name>
<dbReference type="InterPro" id="IPR001441">
    <property type="entry name" value="UPP_synth-like"/>
</dbReference>
<dbReference type="Pfam" id="PF01255">
    <property type="entry name" value="Prenyltransf"/>
    <property type="match status" value="1"/>
</dbReference>
<gene>
    <name evidence="5" type="ORF">BZA70DRAFT_233441</name>
</gene>
<evidence type="ECO:0000256" key="2">
    <source>
        <dbReference type="ARBA" id="ARBA00022679"/>
    </source>
</evidence>
<comment type="caution">
    <text evidence="5">The sequence shown here is derived from an EMBL/GenBank/DDBJ whole genome shotgun (WGS) entry which is preliminary data.</text>
</comment>
<dbReference type="PANTHER" id="PTHR10291">
    <property type="entry name" value="DEHYDRODOLICHYL DIPHOSPHATE SYNTHASE FAMILY MEMBER"/>
    <property type="match status" value="1"/>
</dbReference>
<keyword evidence="2 3" id="KW-0808">Transferase</keyword>
<dbReference type="PROSITE" id="PS01066">
    <property type="entry name" value="UPP_SYNTHASE"/>
    <property type="match status" value="1"/>
</dbReference>